<evidence type="ECO:0000256" key="1">
    <source>
        <dbReference type="SAM" id="MobiDB-lite"/>
    </source>
</evidence>
<feature type="compositionally biased region" description="Gly residues" evidence="1">
    <location>
        <begin position="10"/>
        <end position="19"/>
    </location>
</feature>
<evidence type="ECO:0000313" key="2">
    <source>
        <dbReference type="EMBL" id="GAB49873.1"/>
    </source>
</evidence>
<dbReference type="RefSeq" id="WP_009483716.1">
    <property type="nucleotide sequence ID" value="NZ_BAFE01000094.1"/>
</dbReference>
<dbReference type="EMBL" id="BAFE01000094">
    <property type="protein sequence ID" value="GAB49873.1"/>
    <property type="molecule type" value="Genomic_DNA"/>
</dbReference>
<dbReference type="eggNOG" id="COG1075">
    <property type="taxonomic scope" value="Bacteria"/>
</dbReference>
<accession>H5UVW5</accession>
<comment type="caution">
    <text evidence="2">The sequence shown here is derived from an EMBL/GenBank/DDBJ whole genome shotgun (WGS) entry which is preliminary data.</text>
</comment>
<organism evidence="2 3">
    <name type="scientific">Mobilicoccus pelagius NBRC 104925</name>
    <dbReference type="NCBI Taxonomy" id="1089455"/>
    <lineage>
        <taxon>Bacteria</taxon>
        <taxon>Bacillati</taxon>
        <taxon>Actinomycetota</taxon>
        <taxon>Actinomycetes</taxon>
        <taxon>Micrococcales</taxon>
        <taxon>Dermatophilaceae</taxon>
        <taxon>Mobilicoccus</taxon>
    </lineage>
</organism>
<dbReference type="Proteomes" id="UP000004367">
    <property type="component" value="Unassembled WGS sequence"/>
</dbReference>
<dbReference type="OrthoDB" id="5095936at2"/>
<dbReference type="SUPFAM" id="SSF53474">
    <property type="entry name" value="alpha/beta-Hydrolases"/>
    <property type="match status" value="1"/>
</dbReference>
<dbReference type="InterPro" id="IPR029058">
    <property type="entry name" value="AB_hydrolase_fold"/>
</dbReference>
<proteinExistence type="predicted"/>
<evidence type="ECO:0008006" key="4">
    <source>
        <dbReference type="Google" id="ProtNLM"/>
    </source>
</evidence>
<dbReference type="STRING" id="1089455.MOPEL_135_01110"/>
<reference evidence="2 3" key="1">
    <citation type="submission" date="2012-02" db="EMBL/GenBank/DDBJ databases">
        <title>Whole genome shotgun sequence of Mobilicoccus pelagius NBRC 104925.</title>
        <authorList>
            <person name="Yoshida Y."/>
            <person name="Hosoyama A."/>
            <person name="Tsuchikane K."/>
            <person name="Katsumata H."/>
            <person name="Yamazaki S."/>
            <person name="Fujita N."/>
        </authorList>
    </citation>
    <scope>NUCLEOTIDE SEQUENCE [LARGE SCALE GENOMIC DNA]</scope>
    <source>
        <strain evidence="2 3">NBRC 104925</strain>
    </source>
</reference>
<feature type="region of interest" description="Disordered" evidence="1">
    <location>
        <begin position="1"/>
        <end position="37"/>
    </location>
</feature>
<protein>
    <recommendedName>
        <fullName evidence="4">Fungal lipase-like domain-containing protein</fullName>
    </recommendedName>
</protein>
<sequence>MTAGTTATSGTGGGGGVVREGGTRGPVEAAGGSADPQSRFVADVEAVQRAALVYRSSADAMGRQAAELRRLDLRLADALLSRGDAVSRIVDAWRLWRLADRLASHAGARAELARRAQAAVALYRDVDESSAAAFDRLLRSGEFPPMPPPWILERQGRCSSPGDAEQYRLPTCPGYKGPTPLDPADLMRPQRLFVGEVRRIPPPSRPRPGLGGAFRTVHDNYGAPSSDGTEDGDPIDIRRHVHVDPDGRRRETYVVAFAGTSGWDLLSMRQGDEQVRTLRPNLEGALGRASAEARLVPEVLARAGVPPGAEILLAGHSQGGMTATAAAALPEMRRYRLSVLTAGSPTGRMPVVPGVSYLHVVNPGDVVPHAEGAPNRRSRNQVTVSTGRPSRGVRADHAVEGYVEELDRLDRLDRDGKGTPPALAEKVRELEAAGHLRGEEPGDVVETTRVWLRHDRARAG</sequence>
<feature type="region of interest" description="Disordered" evidence="1">
    <location>
        <begin position="368"/>
        <end position="392"/>
    </location>
</feature>
<name>H5UVW5_9MICO</name>
<evidence type="ECO:0000313" key="3">
    <source>
        <dbReference type="Proteomes" id="UP000004367"/>
    </source>
</evidence>
<dbReference type="Gene3D" id="3.40.50.1820">
    <property type="entry name" value="alpha/beta hydrolase"/>
    <property type="match status" value="1"/>
</dbReference>
<dbReference type="AlphaFoldDB" id="H5UVW5"/>
<gene>
    <name evidence="2" type="ORF">MOPEL_135_01110</name>
</gene>
<keyword evidence="3" id="KW-1185">Reference proteome</keyword>